<feature type="domain" description="FAD-dependent urate hydroxylase HpyO/Asp monooxygenase CreE-like FAD/NAD(P)-binding" evidence="1">
    <location>
        <begin position="13"/>
        <end position="182"/>
    </location>
</feature>
<gene>
    <name evidence="2" type="ORF">NF556_01500</name>
</gene>
<proteinExistence type="predicted"/>
<evidence type="ECO:0000313" key="2">
    <source>
        <dbReference type="EMBL" id="USQ80367.1"/>
    </source>
</evidence>
<name>A0ABY4YW31_9MICO</name>
<dbReference type="SUPFAM" id="SSF51905">
    <property type="entry name" value="FAD/NAD(P)-binding domain"/>
    <property type="match status" value="1"/>
</dbReference>
<dbReference type="EMBL" id="CP099489">
    <property type="protein sequence ID" value="USQ80367.1"/>
    <property type="molecule type" value="Genomic_DNA"/>
</dbReference>
<accession>A0ABY4YW31</accession>
<dbReference type="InterPro" id="IPR036188">
    <property type="entry name" value="FAD/NAD-bd_sf"/>
</dbReference>
<dbReference type="Proteomes" id="UP001056455">
    <property type="component" value="Chromosome"/>
</dbReference>
<dbReference type="InterPro" id="IPR038732">
    <property type="entry name" value="HpyO/CreE_NAD-binding"/>
</dbReference>
<reference evidence="2" key="1">
    <citation type="submission" date="2022-06" db="EMBL/GenBank/DDBJ databases">
        <title>Ornithinimicrobium HY1793.</title>
        <authorList>
            <person name="Huang Y."/>
        </authorList>
    </citation>
    <scope>NUCLEOTIDE SEQUENCE</scope>
    <source>
        <strain evidence="2">HY1793</strain>
    </source>
</reference>
<dbReference type="InterPro" id="IPR052189">
    <property type="entry name" value="L-asp_N-monooxygenase_NS-form"/>
</dbReference>
<evidence type="ECO:0000259" key="1">
    <source>
        <dbReference type="Pfam" id="PF13454"/>
    </source>
</evidence>
<sequence>MANEGTPKPCRIAVVGNGPRALWALERLLEHLRANPTRPHLRVDVFGPGELGAGTTYDPEQPEFLRLNLPADQVDVWSQAGHRGPSMVQWRGPSDEPGELGVYSSRASTGRYLREQAATVMTELEPLLAAPVVHHRRRVEQVTPYAEGPAEAQTVATAGGRGGQWHVDGEGPFDEVLLTPGHAADWPGALRHTWDPTLAPLHPAVFPVEPLLARPELRPGATVLVRGAALTGIDAVLALTRGRGLELADADLRIILASRSGRLMMPKTPAALVKELHARAGDTGPFRGRAVDLVRTGRGAELPTVLSDLSAHLLSGAASLPAEEARAQVRTVLEDLSAGRTPAGRVGQLRVGVAIARDERPPDGVWAVGQAWRVLQGDLARCQQEIDPDGPLLGWPDSARWTAELERLGYGPSLMHAEFLLEAIDAGVVEVRAGDTAGLARELRPDLVIDAVLPPPGIRDLPENHVLRRMTDEGVLTPARHGRGARVGRAGEVLDVQGTPVPGLSLIGRATEDVVLANDTLLRDMHPAVDLWAQRVLGLLPPR</sequence>
<keyword evidence="3" id="KW-1185">Reference proteome</keyword>
<dbReference type="PANTHER" id="PTHR40254">
    <property type="entry name" value="BLR0577 PROTEIN"/>
    <property type="match status" value="1"/>
</dbReference>
<dbReference type="Pfam" id="PF13454">
    <property type="entry name" value="NAD_binding_9"/>
    <property type="match status" value="1"/>
</dbReference>
<organism evidence="2 3">
    <name type="scientific">Ornithinimicrobium faecis</name>
    <dbReference type="NCBI Taxonomy" id="2934158"/>
    <lineage>
        <taxon>Bacteria</taxon>
        <taxon>Bacillati</taxon>
        <taxon>Actinomycetota</taxon>
        <taxon>Actinomycetes</taxon>
        <taxon>Micrococcales</taxon>
        <taxon>Ornithinimicrobiaceae</taxon>
        <taxon>Ornithinimicrobium</taxon>
    </lineage>
</organism>
<evidence type="ECO:0000313" key="3">
    <source>
        <dbReference type="Proteomes" id="UP001056455"/>
    </source>
</evidence>
<dbReference type="RefSeq" id="WP_252593743.1">
    <property type="nucleotide sequence ID" value="NZ_CP099489.1"/>
</dbReference>
<dbReference type="PANTHER" id="PTHR40254:SF1">
    <property type="entry name" value="BLR0577 PROTEIN"/>
    <property type="match status" value="1"/>
</dbReference>
<protein>
    <submittedName>
        <fullName evidence="2">FAD/NAD(P)-binding protein</fullName>
    </submittedName>
</protein>